<protein>
    <submittedName>
        <fullName evidence="1">Uncharacterized protein</fullName>
    </submittedName>
</protein>
<evidence type="ECO:0000313" key="1">
    <source>
        <dbReference type="EMBL" id="KAH7936942.1"/>
    </source>
</evidence>
<name>A0ACB8C7R3_DERSI</name>
<dbReference type="Proteomes" id="UP000821865">
    <property type="component" value="Chromosome 8"/>
</dbReference>
<evidence type="ECO:0000313" key="2">
    <source>
        <dbReference type="Proteomes" id="UP000821865"/>
    </source>
</evidence>
<proteinExistence type="predicted"/>
<accession>A0ACB8C7R3</accession>
<organism evidence="1 2">
    <name type="scientific">Dermacentor silvarum</name>
    <name type="common">Tick</name>
    <dbReference type="NCBI Taxonomy" id="543639"/>
    <lineage>
        <taxon>Eukaryota</taxon>
        <taxon>Metazoa</taxon>
        <taxon>Ecdysozoa</taxon>
        <taxon>Arthropoda</taxon>
        <taxon>Chelicerata</taxon>
        <taxon>Arachnida</taxon>
        <taxon>Acari</taxon>
        <taxon>Parasitiformes</taxon>
        <taxon>Ixodida</taxon>
        <taxon>Ixodoidea</taxon>
        <taxon>Ixodidae</taxon>
        <taxon>Rhipicephalinae</taxon>
        <taxon>Dermacentor</taxon>
    </lineage>
</organism>
<comment type="caution">
    <text evidence="1">The sequence shown here is derived from an EMBL/GenBank/DDBJ whole genome shotgun (WGS) entry which is preliminary data.</text>
</comment>
<keyword evidence="2" id="KW-1185">Reference proteome</keyword>
<sequence length="217" mass="22990">MAFLCSNDFQERGLGLLCAAWLPTRCCVGVDLCCGPTLHQAAVLSRFTSKVYLADPEPANRAALRSWLEHQPDCPDYTPFLALAAAAEGLSEDEVGASLVECRLRDAVRGVLHCDLAGQVSGGATAHQRCLLPVKADVVFLLTRVLEDLRPDGADPGLHVAPLSRVRRVLRSGGLLALAGITSPAEGFKAALEDALITAGAPSDQIVHGSRFVAMHD</sequence>
<dbReference type="EMBL" id="CM023477">
    <property type="protein sequence ID" value="KAH7936942.1"/>
    <property type="molecule type" value="Genomic_DNA"/>
</dbReference>
<reference evidence="1" key="1">
    <citation type="submission" date="2020-05" db="EMBL/GenBank/DDBJ databases">
        <title>Large-scale comparative analyses of tick genomes elucidate their genetic diversity and vector capacities.</title>
        <authorList>
            <person name="Jia N."/>
            <person name="Wang J."/>
            <person name="Shi W."/>
            <person name="Du L."/>
            <person name="Sun Y."/>
            <person name="Zhan W."/>
            <person name="Jiang J."/>
            <person name="Wang Q."/>
            <person name="Zhang B."/>
            <person name="Ji P."/>
            <person name="Sakyi L.B."/>
            <person name="Cui X."/>
            <person name="Yuan T."/>
            <person name="Jiang B."/>
            <person name="Yang W."/>
            <person name="Lam T.T.-Y."/>
            <person name="Chang Q."/>
            <person name="Ding S."/>
            <person name="Wang X."/>
            <person name="Zhu J."/>
            <person name="Ruan X."/>
            <person name="Zhao L."/>
            <person name="Wei J."/>
            <person name="Que T."/>
            <person name="Du C."/>
            <person name="Cheng J."/>
            <person name="Dai P."/>
            <person name="Han X."/>
            <person name="Huang E."/>
            <person name="Gao Y."/>
            <person name="Liu J."/>
            <person name="Shao H."/>
            <person name="Ye R."/>
            <person name="Li L."/>
            <person name="Wei W."/>
            <person name="Wang X."/>
            <person name="Wang C."/>
            <person name="Yang T."/>
            <person name="Huo Q."/>
            <person name="Li W."/>
            <person name="Guo W."/>
            <person name="Chen H."/>
            <person name="Zhou L."/>
            <person name="Ni X."/>
            <person name="Tian J."/>
            <person name="Zhou Y."/>
            <person name="Sheng Y."/>
            <person name="Liu T."/>
            <person name="Pan Y."/>
            <person name="Xia L."/>
            <person name="Li J."/>
            <person name="Zhao F."/>
            <person name="Cao W."/>
        </authorList>
    </citation>
    <scope>NUCLEOTIDE SEQUENCE</scope>
    <source>
        <strain evidence="1">Dsil-2018</strain>
    </source>
</reference>
<gene>
    <name evidence="1" type="ORF">HPB49_006478</name>
</gene>